<sequence>MYPLPPDIRHEYAQRYDDQCPEKHSNQNAVKHGNSRHSIYFTIHHFPTSWEILHDHSTVRLYQLLHRSVIRGMLLDRGIGSLPPHHQPPKSSQR</sequence>
<dbReference type="HOGENOM" id="CLU_2380914_0_0_4"/>
<dbReference type="KEGG" id="cbx:Cenrod_2021"/>
<dbReference type="Proteomes" id="UP000017184">
    <property type="component" value="Chromosome"/>
</dbReference>
<name>U5NCX7_9BURK</name>
<evidence type="ECO:0000313" key="2">
    <source>
        <dbReference type="Proteomes" id="UP000017184"/>
    </source>
</evidence>
<keyword evidence="2" id="KW-1185">Reference proteome</keyword>
<reference evidence="1 2" key="1">
    <citation type="journal article" date="2013" name="Genome Biol.">
        <title>Genomic analysis reveals key aspects of prokaryotic symbiosis in the phototrophic consortium "Chlorochromatium aggregatum".</title>
        <authorList>
            <person name="Liu Z."/>
            <person name="Muller J."/>
            <person name="Li T."/>
            <person name="Alvey R.M."/>
            <person name="Vogl K."/>
            <person name="Frigaard N.U."/>
            <person name="Rockwell N.C."/>
            <person name="Boyd E.S."/>
            <person name="Tomsho L.P."/>
            <person name="Schuster S.C."/>
            <person name="Henke P."/>
            <person name="Rohde M."/>
            <person name="Overmann J."/>
            <person name="Bryant D.A."/>
        </authorList>
    </citation>
    <scope>NUCLEOTIDE SEQUENCE [LARGE SCALE GENOMIC DNA]</scope>
    <source>
        <strain evidence="1">CR</strain>
    </source>
</reference>
<organism evidence="1 2">
    <name type="scientific">Candidatus Symbiobacter mobilis CR</name>
    <dbReference type="NCBI Taxonomy" id="946483"/>
    <lineage>
        <taxon>Bacteria</taxon>
        <taxon>Pseudomonadati</taxon>
        <taxon>Pseudomonadota</taxon>
        <taxon>Betaproteobacteria</taxon>
        <taxon>Burkholderiales</taxon>
        <taxon>Comamonadaceae</taxon>
    </lineage>
</organism>
<accession>U5NCX7</accession>
<gene>
    <name evidence="1" type="ORF">Cenrod_2021</name>
</gene>
<proteinExistence type="predicted"/>
<dbReference type="STRING" id="946483.Cenrod_2021"/>
<evidence type="ECO:0000313" key="1">
    <source>
        <dbReference type="EMBL" id="AGX88093.1"/>
    </source>
</evidence>
<dbReference type="EMBL" id="CP004885">
    <property type="protein sequence ID" value="AGX88093.1"/>
    <property type="molecule type" value="Genomic_DNA"/>
</dbReference>
<protein>
    <submittedName>
        <fullName evidence="1">Uncharacterized protein</fullName>
    </submittedName>
</protein>
<dbReference type="AlphaFoldDB" id="U5NCX7"/>